<protein>
    <submittedName>
        <fullName evidence="12">Uncharacterized protein</fullName>
    </submittedName>
</protein>
<feature type="transmembrane region" description="Helical" evidence="11">
    <location>
        <begin position="209"/>
        <end position="234"/>
    </location>
</feature>
<keyword evidence="5" id="KW-0571">Peptide transport</keyword>
<dbReference type="PANTHER" id="PTHR11654">
    <property type="entry name" value="OLIGOPEPTIDE TRANSPORTER-RELATED"/>
    <property type="match status" value="1"/>
</dbReference>
<dbReference type="InterPro" id="IPR018456">
    <property type="entry name" value="PTR2_symporter_CS"/>
</dbReference>
<reference evidence="13" key="1">
    <citation type="journal article" date="2010" name="Nature">
        <title>The Amphimedon queenslandica genome and the evolution of animal complexity.</title>
        <authorList>
            <person name="Srivastava M."/>
            <person name="Simakov O."/>
            <person name="Chapman J."/>
            <person name="Fahey B."/>
            <person name="Gauthier M.E."/>
            <person name="Mitros T."/>
            <person name="Richards G.S."/>
            <person name="Conaco C."/>
            <person name="Dacre M."/>
            <person name="Hellsten U."/>
            <person name="Larroux C."/>
            <person name="Putnam N.H."/>
            <person name="Stanke M."/>
            <person name="Adamska M."/>
            <person name="Darling A."/>
            <person name="Degnan S.M."/>
            <person name="Oakley T.H."/>
            <person name="Plachetzki D.C."/>
            <person name="Zhai Y."/>
            <person name="Adamski M."/>
            <person name="Calcino A."/>
            <person name="Cummins S.F."/>
            <person name="Goodstein D.M."/>
            <person name="Harris C."/>
            <person name="Jackson D.J."/>
            <person name="Leys S.P."/>
            <person name="Shu S."/>
            <person name="Woodcroft B.J."/>
            <person name="Vervoort M."/>
            <person name="Kosik K.S."/>
            <person name="Manning G."/>
            <person name="Degnan B.M."/>
            <person name="Rokhsar D.S."/>
        </authorList>
    </citation>
    <scope>NUCLEOTIDE SEQUENCE [LARGE SCALE GENOMIC DNA]</scope>
</reference>
<evidence type="ECO:0000256" key="11">
    <source>
        <dbReference type="SAM" id="Phobius"/>
    </source>
</evidence>
<keyword evidence="4 9" id="KW-0812">Transmembrane</keyword>
<feature type="transmembrane region" description="Helical" evidence="11">
    <location>
        <begin position="246"/>
        <end position="269"/>
    </location>
</feature>
<evidence type="ECO:0000256" key="8">
    <source>
        <dbReference type="ARBA" id="ARBA00023136"/>
    </source>
</evidence>
<feature type="transmembrane region" description="Helical" evidence="11">
    <location>
        <begin position="416"/>
        <end position="437"/>
    </location>
</feature>
<feature type="region of interest" description="Disordered" evidence="10">
    <location>
        <begin position="783"/>
        <end position="812"/>
    </location>
</feature>
<dbReference type="InterPro" id="IPR000109">
    <property type="entry name" value="POT_fam"/>
</dbReference>
<dbReference type="GeneID" id="100635154"/>
<proteinExistence type="inferred from homology"/>
<evidence type="ECO:0000256" key="5">
    <source>
        <dbReference type="ARBA" id="ARBA00022856"/>
    </source>
</evidence>
<feature type="transmembrane region" description="Helical" evidence="11">
    <location>
        <begin position="113"/>
        <end position="132"/>
    </location>
</feature>
<dbReference type="Proteomes" id="UP000007879">
    <property type="component" value="Unassembled WGS sequence"/>
</dbReference>
<keyword evidence="7 11" id="KW-1133">Transmembrane helix</keyword>
<evidence type="ECO:0000313" key="12">
    <source>
        <dbReference type="EnsemblMetazoa" id="XP_019854590.1"/>
    </source>
</evidence>
<evidence type="ECO:0000256" key="6">
    <source>
        <dbReference type="ARBA" id="ARBA00022927"/>
    </source>
</evidence>
<name>A0AAN0JC41_AMPQE</name>
<dbReference type="RefSeq" id="XP_019854590.1">
    <property type="nucleotide sequence ID" value="XM_019999031.1"/>
</dbReference>
<dbReference type="GO" id="GO:0016020">
    <property type="term" value="C:membrane"/>
    <property type="evidence" value="ECO:0007669"/>
    <property type="project" value="UniProtKB-SubCell"/>
</dbReference>
<dbReference type="PROSITE" id="PS01023">
    <property type="entry name" value="PTR2_2"/>
    <property type="match status" value="1"/>
</dbReference>
<keyword evidence="3 9" id="KW-0813">Transport</keyword>
<dbReference type="SUPFAM" id="SSF103473">
    <property type="entry name" value="MFS general substrate transporter"/>
    <property type="match status" value="1"/>
</dbReference>
<keyword evidence="8 11" id="KW-0472">Membrane</keyword>
<comment type="subcellular location">
    <subcellularLocation>
        <location evidence="1 9">Membrane</location>
        <topology evidence="1 9">Multi-pass membrane protein</topology>
    </subcellularLocation>
</comment>
<feature type="transmembrane region" description="Helical" evidence="11">
    <location>
        <begin position="719"/>
        <end position="740"/>
    </location>
</feature>
<dbReference type="GO" id="GO:0022857">
    <property type="term" value="F:transmembrane transporter activity"/>
    <property type="evidence" value="ECO:0007669"/>
    <property type="project" value="InterPro"/>
</dbReference>
<dbReference type="Pfam" id="PF00854">
    <property type="entry name" value="PTR2"/>
    <property type="match status" value="2"/>
</dbReference>
<keyword evidence="6" id="KW-0653">Protein transport</keyword>
<feature type="transmembrane region" description="Helical" evidence="11">
    <location>
        <begin position="87"/>
        <end position="106"/>
    </location>
</feature>
<reference evidence="12" key="2">
    <citation type="submission" date="2024-06" db="UniProtKB">
        <authorList>
            <consortium name="EnsemblMetazoa"/>
        </authorList>
    </citation>
    <scope>IDENTIFICATION</scope>
</reference>
<evidence type="ECO:0000256" key="7">
    <source>
        <dbReference type="ARBA" id="ARBA00022989"/>
    </source>
</evidence>
<evidence type="ECO:0000256" key="3">
    <source>
        <dbReference type="ARBA" id="ARBA00022448"/>
    </source>
</evidence>
<evidence type="ECO:0000256" key="1">
    <source>
        <dbReference type="ARBA" id="ARBA00004141"/>
    </source>
</evidence>
<keyword evidence="13" id="KW-1185">Reference proteome</keyword>
<dbReference type="AlphaFoldDB" id="A0AAN0JC41"/>
<evidence type="ECO:0000256" key="9">
    <source>
        <dbReference type="RuleBase" id="RU003755"/>
    </source>
</evidence>
<dbReference type="CDD" id="cd17347">
    <property type="entry name" value="MFS_SLC15A1_2_like"/>
    <property type="match status" value="1"/>
</dbReference>
<feature type="transmembrane region" description="Helical" evidence="11">
    <location>
        <begin position="323"/>
        <end position="347"/>
    </location>
</feature>
<feature type="transmembrane region" description="Helical" evidence="11">
    <location>
        <begin position="655"/>
        <end position="677"/>
    </location>
</feature>
<feature type="transmembrane region" description="Helical" evidence="11">
    <location>
        <begin position="144"/>
        <end position="162"/>
    </location>
</feature>
<dbReference type="EnsemblMetazoa" id="XM_019999031.1">
    <property type="protein sequence ID" value="XP_019854590.1"/>
    <property type="gene ID" value="LOC100635154"/>
</dbReference>
<dbReference type="KEGG" id="aqu:100635154"/>
<dbReference type="InterPro" id="IPR036259">
    <property type="entry name" value="MFS_trans_sf"/>
</dbReference>
<sequence length="812" mass="91300">MDEDESQTKSLLEEHKDTSCVYDTDTEQSKGDTEQYESFPGQKSLTVGKQSRFSKLSGKAWGRVWCKICQLPFPVFFIMWNEFCERFSYYGMRAVLVLFLTMFLDFGENSATAIYHSFIVLCYLLPLVGAIISDSCLGKYGTILSLSILYSVGNVLMAISAIPFSSDRVLNIILASIAMVVIAFGTGGIKPCVSAFGGDQFTSKNVHLLPVFFSIFYFSINAGSLISTLLTPVLRGYVSCFGEDECFPLAFGVPAVLMIVSVGIFILGTKWYVITKPKREAAMLFFKVPWSVGYAIYHRIKYGKIENTRNFMDNASPKFSRKFVFDVWLLLRVLVMFLPLPIFWALFDQQGSRWTLQALRLDGRFGKRTLWEVVILPDQVSSLNPIFIIIFIPIFETIIYPLFARCNIFKKPLQRMGTGMAIAGFAFLYAGFLDLYIQSRSGLLKNDEARIVITNGLNQQANFSYPDADQYFSLDEAYSQSFDIEDLKTNDHNLTVTVGNSIRSFPLEVYEKHILQLFLTETSDGYNFTTNDTIQWVPKGDKVNVRVFMGEVSTFSSANFSLCSSSDCSDDEMEFHVENITMNDISKPANISIKRYFYRIQTDNETIGTIIKELPNELRSGGIYTMTIVGDLENGVSLQSGLANSPNSVSIFMQVPMYVIITAGEVLFSITGLEFAYSQAPVSMKSLCTAAWLLTVAFGNMVVVIIAESTIFSNQAYEFFFFAAAIEICCIVFVIMSYFYKYVDPSTLLVSSDKDQANNLNESENSKLVSDDEAKSKIETYTSHLDHYENGKVSPSPRRDPAPKGSDYESEF</sequence>
<organism evidence="12 13">
    <name type="scientific">Amphimedon queenslandica</name>
    <name type="common">Sponge</name>
    <dbReference type="NCBI Taxonomy" id="400682"/>
    <lineage>
        <taxon>Eukaryota</taxon>
        <taxon>Metazoa</taxon>
        <taxon>Porifera</taxon>
        <taxon>Demospongiae</taxon>
        <taxon>Heteroscleromorpha</taxon>
        <taxon>Haplosclerida</taxon>
        <taxon>Niphatidae</taxon>
        <taxon>Amphimedon</taxon>
    </lineage>
</organism>
<feature type="region of interest" description="Disordered" evidence="10">
    <location>
        <begin position="1"/>
        <end position="39"/>
    </location>
</feature>
<dbReference type="GO" id="GO:0006857">
    <property type="term" value="P:oligopeptide transport"/>
    <property type="evidence" value="ECO:0007669"/>
    <property type="project" value="InterPro"/>
</dbReference>
<evidence type="ECO:0000256" key="10">
    <source>
        <dbReference type="SAM" id="MobiDB-lite"/>
    </source>
</evidence>
<evidence type="ECO:0000313" key="13">
    <source>
        <dbReference type="Proteomes" id="UP000007879"/>
    </source>
</evidence>
<evidence type="ECO:0000256" key="4">
    <source>
        <dbReference type="ARBA" id="ARBA00022692"/>
    </source>
</evidence>
<feature type="transmembrane region" description="Helical" evidence="11">
    <location>
        <begin position="689"/>
        <end position="707"/>
    </location>
</feature>
<evidence type="ECO:0000256" key="2">
    <source>
        <dbReference type="ARBA" id="ARBA00005982"/>
    </source>
</evidence>
<dbReference type="GO" id="GO:0015031">
    <property type="term" value="P:protein transport"/>
    <property type="evidence" value="ECO:0007669"/>
    <property type="project" value="UniProtKB-KW"/>
</dbReference>
<comment type="similarity">
    <text evidence="2 9">Belongs to the major facilitator superfamily. Proton-dependent oligopeptide transporter (POT/PTR) (TC 2.A.17) family.</text>
</comment>
<feature type="transmembrane region" description="Helical" evidence="11">
    <location>
        <begin position="169"/>
        <end position="189"/>
    </location>
</feature>
<dbReference type="Gene3D" id="1.20.1250.20">
    <property type="entry name" value="MFS general substrate transporter like domains"/>
    <property type="match status" value="2"/>
</dbReference>
<dbReference type="FunFam" id="1.20.1250.20:FF:000049">
    <property type="entry name" value="Solute carrier family 15 member 2"/>
    <property type="match status" value="1"/>
</dbReference>
<accession>A0AAN0JC41</accession>
<feature type="transmembrane region" description="Helical" evidence="11">
    <location>
        <begin position="386"/>
        <end position="404"/>
    </location>
</feature>